<evidence type="ECO:0000313" key="2">
    <source>
        <dbReference type="EMBL" id="CEF55318.1"/>
    </source>
</evidence>
<evidence type="ECO:0000313" key="3">
    <source>
        <dbReference type="Proteomes" id="UP000068250"/>
    </source>
</evidence>
<dbReference type="InterPro" id="IPR015947">
    <property type="entry name" value="PUA-like_sf"/>
</dbReference>
<accession>A0A0U5BIJ8</accession>
<dbReference type="Gene3D" id="3.10.590.10">
    <property type="entry name" value="ph1033 like domains"/>
    <property type="match status" value="1"/>
</dbReference>
<dbReference type="CDD" id="cd21133">
    <property type="entry name" value="EVE"/>
    <property type="match status" value="1"/>
</dbReference>
<dbReference type="PANTHER" id="PTHR14087">
    <property type="entry name" value="THYMOCYTE NUCLEAR PROTEIN 1"/>
    <property type="match status" value="1"/>
</dbReference>
<dbReference type="AlphaFoldDB" id="A0A0U5BIJ8"/>
<reference evidence="3" key="1">
    <citation type="submission" date="2014-09" db="EMBL/GenBank/DDBJ databases">
        <authorList>
            <person name="Illeghems K.G."/>
        </authorList>
    </citation>
    <scope>NUCLEOTIDE SEQUENCE [LARGE SCALE GENOMIC DNA]</scope>
    <source>
        <strain evidence="3">LMG 23848T</strain>
    </source>
</reference>
<feature type="domain" description="EVE" evidence="1">
    <location>
        <begin position="9"/>
        <end position="139"/>
    </location>
</feature>
<dbReference type="PATRIC" id="fig|431306.5.peg.1382"/>
<dbReference type="STRING" id="431306.AGA_1356"/>
<protein>
    <recommendedName>
        <fullName evidence="1">EVE domain-containing protein</fullName>
    </recommendedName>
</protein>
<dbReference type="EMBL" id="LN609302">
    <property type="protein sequence ID" value="CEF55318.1"/>
    <property type="molecule type" value="Genomic_DNA"/>
</dbReference>
<dbReference type="Pfam" id="PF01878">
    <property type="entry name" value="EVE"/>
    <property type="match status" value="1"/>
</dbReference>
<dbReference type="Proteomes" id="UP000068250">
    <property type="component" value="Chromosome I"/>
</dbReference>
<name>A0A0U5BIJ8_9PROT</name>
<dbReference type="PANTHER" id="PTHR14087:SF7">
    <property type="entry name" value="THYMOCYTE NUCLEAR PROTEIN 1"/>
    <property type="match status" value="1"/>
</dbReference>
<sequence>MGNWLNNMAFWLIKSEPDAFSWDEQVANVVEPWTGVRNHQAKKNLAAMQVGDRAFFYHSNVQRAIVGVVEVVRAAYPDPTAESGAWVCVDVKAVAPMPTPVTLAQIKAEPALEELALVRQSRLSVCPVSADHWQMLCQMGGWKEGR</sequence>
<dbReference type="SUPFAM" id="SSF88697">
    <property type="entry name" value="PUA domain-like"/>
    <property type="match status" value="1"/>
</dbReference>
<dbReference type="InterPro" id="IPR002740">
    <property type="entry name" value="EVE_domain"/>
</dbReference>
<dbReference type="InterPro" id="IPR047197">
    <property type="entry name" value="THYN1-like_EVE"/>
</dbReference>
<gene>
    <name evidence="2" type="ORF">AGA_1356</name>
</gene>
<evidence type="ECO:0000259" key="1">
    <source>
        <dbReference type="Pfam" id="PF01878"/>
    </source>
</evidence>
<proteinExistence type="predicted"/>
<dbReference type="InterPro" id="IPR052181">
    <property type="entry name" value="5hmC_binding"/>
</dbReference>
<organism evidence="2 3">
    <name type="scientific">Acetobacter ghanensis</name>
    <dbReference type="NCBI Taxonomy" id="431306"/>
    <lineage>
        <taxon>Bacteria</taxon>
        <taxon>Pseudomonadati</taxon>
        <taxon>Pseudomonadota</taxon>
        <taxon>Alphaproteobacteria</taxon>
        <taxon>Acetobacterales</taxon>
        <taxon>Acetobacteraceae</taxon>
        <taxon>Acetobacter</taxon>
    </lineage>
</organism>